<protein>
    <submittedName>
        <fullName evidence="2">Uncharacterized protein</fullName>
    </submittedName>
</protein>
<proteinExistence type="predicted"/>
<evidence type="ECO:0000256" key="1">
    <source>
        <dbReference type="SAM" id="MobiDB-lite"/>
    </source>
</evidence>
<evidence type="ECO:0000313" key="2">
    <source>
        <dbReference type="EMBL" id="TDL14443.1"/>
    </source>
</evidence>
<name>A0A4Y7PGB5_9AGAM</name>
<gene>
    <name evidence="2" type="ORF">BD410DRAFT_203572</name>
</gene>
<dbReference type="VEuPathDB" id="FungiDB:BD410DRAFT_203572"/>
<feature type="region of interest" description="Disordered" evidence="1">
    <location>
        <begin position="219"/>
        <end position="263"/>
    </location>
</feature>
<organism evidence="2 3">
    <name type="scientific">Rickenella mellea</name>
    <dbReference type="NCBI Taxonomy" id="50990"/>
    <lineage>
        <taxon>Eukaryota</taxon>
        <taxon>Fungi</taxon>
        <taxon>Dikarya</taxon>
        <taxon>Basidiomycota</taxon>
        <taxon>Agaricomycotina</taxon>
        <taxon>Agaricomycetes</taxon>
        <taxon>Hymenochaetales</taxon>
        <taxon>Rickenellaceae</taxon>
        <taxon>Rickenella</taxon>
    </lineage>
</organism>
<dbReference type="Proteomes" id="UP000294933">
    <property type="component" value="Unassembled WGS sequence"/>
</dbReference>
<evidence type="ECO:0000313" key="3">
    <source>
        <dbReference type="Proteomes" id="UP000294933"/>
    </source>
</evidence>
<reference evidence="2 3" key="1">
    <citation type="submission" date="2018-06" db="EMBL/GenBank/DDBJ databases">
        <title>A transcriptomic atlas of mushroom development highlights an independent origin of complex multicellularity.</title>
        <authorList>
            <consortium name="DOE Joint Genome Institute"/>
            <person name="Krizsan K."/>
            <person name="Almasi E."/>
            <person name="Merenyi Z."/>
            <person name="Sahu N."/>
            <person name="Viragh M."/>
            <person name="Koszo T."/>
            <person name="Mondo S."/>
            <person name="Kiss B."/>
            <person name="Balint B."/>
            <person name="Kues U."/>
            <person name="Barry K."/>
            <person name="Hegedus J.C."/>
            <person name="Henrissat B."/>
            <person name="Johnson J."/>
            <person name="Lipzen A."/>
            <person name="Ohm R."/>
            <person name="Nagy I."/>
            <person name="Pangilinan J."/>
            <person name="Yan J."/>
            <person name="Xiong Y."/>
            <person name="Grigoriev I.V."/>
            <person name="Hibbett D.S."/>
            <person name="Nagy L.G."/>
        </authorList>
    </citation>
    <scope>NUCLEOTIDE SEQUENCE [LARGE SCALE GENOMIC DNA]</scope>
    <source>
        <strain evidence="2 3">SZMC22713</strain>
    </source>
</reference>
<dbReference type="AlphaFoldDB" id="A0A4Y7PGB5"/>
<feature type="compositionally biased region" description="Low complexity" evidence="1">
    <location>
        <begin position="234"/>
        <end position="247"/>
    </location>
</feature>
<keyword evidence="3" id="KW-1185">Reference proteome</keyword>
<sequence>MCTALSHWSRALESTGLSEASSSASAVSLIQSLQEQERRANIHSNLWRNLKHTNLARLLTPVETILILIENGIGAIRTTTFTLRDHGLNHTLCSVLDAKITPNIAKLGSFSSADWSRSISRVNTNQSRWSEFPAEAVGDTRETDEEMNSLMKRFFDQAVSTEQKVARVLYHIQDLGSESVIRHGLKSGAMKSAGDRRLLRQSTMRSPIAKSYPAQRLSNPFALLSAEPDPLQPPSSESSKPDSSSDFDVLHRDDEIDGPWDVL</sequence>
<accession>A0A4Y7PGB5</accession>
<dbReference type="EMBL" id="ML170338">
    <property type="protein sequence ID" value="TDL14443.1"/>
    <property type="molecule type" value="Genomic_DNA"/>
</dbReference>